<feature type="transmembrane region" description="Helical" evidence="1">
    <location>
        <begin position="74"/>
        <end position="95"/>
    </location>
</feature>
<comment type="caution">
    <text evidence="2">The sequence shown here is derived from an EMBL/GenBank/DDBJ whole genome shotgun (WGS) entry which is preliminary data.</text>
</comment>
<dbReference type="AlphaFoldDB" id="A0A323UIS2"/>
<name>A0A323UIS2_RHOPL</name>
<dbReference type="OrthoDB" id="4427992at2"/>
<dbReference type="NCBIfam" id="TIGR01300">
    <property type="entry name" value="CPA3_mnhG_phaG"/>
    <property type="match status" value="1"/>
</dbReference>
<gene>
    <name evidence="2" type="ORF">DNX69_08045</name>
</gene>
<dbReference type="RefSeq" id="WP_110785497.1">
    <property type="nucleotide sequence ID" value="NZ_QKQS01000013.1"/>
</dbReference>
<feature type="transmembrane region" description="Helical" evidence="1">
    <location>
        <begin position="48"/>
        <end position="68"/>
    </location>
</feature>
<dbReference type="PANTHER" id="PTHR34703:SF1">
    <property type="entry name" value="ANTIPORTER SUBUNIT MNHG2-RELATED"/>
    <property type="match status" value="1"/>
</dbReference>
<accession>A0A323UIS2</accession>
<feature type="transmembrane region" description="Helical" evidence="1">
    <location>
        <begin position="12"/>
        <end position="36"/>
    </location>
</feature>
<dbReference type="EMBL" id="QKQS01000013">
    <property type="protein sequence ID" value="PZA11973.1"/>
    <property type="molecule type" value="Genomic_DNA"/>
</dbReference>
<keyword evidence="1" id="KW-0812">Transmembrane</keyword>
<keyword evidence="1" id="KW-1133">Transmembrane helix</keyword>
<dbReference type="Pfam" id="PF03334">
    <property type="entry name" value="PhaG_MnhG_YufB"/>
    <property type="match status" value="1"/>
</dbReference>
<keyword evidence="1" id="KW-0472">Membrane</keyword>
<evidence type="ECO:0000256" key="1">
    <source>
        <dbReference type="SAM" id="Phobius"/>
    </source>
</evidence>
<dbReference type="GO" id="GO:0015385">
    <property type="term" value="F:sodium:proton antiporter activity"/>
    <property type="evidence" value="ECO:0007669"/>
    <property type="project" value="TreeGrafter"/>
</dbReference>
<dbReference type="InterPro" id="IPR005133">
    <property type="entry name" value="PhaG_MnhG_YufB"/>
</dbReference>
<evidence type="ECO:0000313" key="2">
    <source>
        <dbReference type="EMBL" id="PZA11973.1"/>
    </source>
</evidence>
<sequence length="125" mass="13511">MTHAAELPAWAAYCVAMLVLLGAGITLIGSLGMLRLDGFYQRAHAPTLGTTFGTAFICGASMLCFSLLESRPLLHEVLILGFVTITTPVTLMLLVRAALFRDTAEGHIDDIVQRARRKPGDEEPL</sequence>
<evidence type="ECO:0000313" key="3">
    <source>
        <dbReference type="Proteomes" id="UP000248134"/>
    </source>
</evidence>
<proteinExistence type="predicted"/>
<organism evidence="2 3">
    <name type="scientific">Rhodopseudomonas palustris</name>
    <dbReference type="NCBI Taxonomy" id="1076"/>
    <lineage>
        <taxon>Bacteria</taxon>
        <taxon>Pseudomonadati</taxon>
        <taxon>Pseudomonadota</taxon>
        <taxon>Alphaproteobacteria</taxon>
        <taxon>Hyphomicrobiales</taxon>
        <taxon>Nitrobacteraceae</taxon>
        <taxon>Rhodopseudomonas</taxon>
    </lineage>
</organism>
<reference evidence="2 3" key="1">
    <citation type="submission" date="2018-06" db="EMBL/GenBank/DDBJ databases">
        <title>Draft Whole-Genome Sequence of the purple photosynthetic bacterium Rhodospeudomonas palustris XCP.</title>
        <authorList>
            <person name="Rayyan A."/>
            <person name="Meyer T.E."/>
            <person name="Kyndt J.A."/>
        </authorList>
    </citation>
    <scope>NUCLEOTIDE SEQUENCE [LARGE SCALE GENOMIC DNA]</scope>
    <source>
        <strain evidence="2 3">XCP</strain>
    </source>
</reference>
<dbReference type="Proteomes" id="UP000248134">
    <property type="component" value="Unassembled WGS sequence"/>
</dbReference>
<protein>
    <submittedName>
        <fullName evidence="2">Potassium:proton antiporter</fullName>
    </submittedName>
</protein>
<dbReference type="PANTHER" id="PTHR34703">
    <property type="entry name" value="ANTIPORTER SUBUNIT MNHG2-RELATED"/>
    <property type="match status" value="1"/>
</dbReference>